<evidence type="ECO:0000256" key="1">
    <source>
        <dbReference type="SAM" id="Coils"/>
    </source>
</evidence>
<dbReference type="RefSeq" id="WP_146456884.1">
    <property type="nucleotide sequence ID" value="NZ_SJPW01000002.1"/>
</dbReference>
<evidence type="ECO:0000256" key="2">
    <source>
        <dbReference type="SAM" id="MobiDB-lite"/>
    </source>
</evidence>
<gene>
    <name evidence="3" type="ORF">Poly51_21330</name>
</gene>
<feature type="region of interest" description="Disordered" evidence="2">
    <location>
        <begin position="351"/>
        <end position="425"/>
    </location>
</feature>
<protein>
    <recommendedName>
        <fullName evidence="5">IncA protein</fullName>
    </recommendedName>
</protein>
<keyword evidence="4" id="KW-1185">Reference proteome</keyword>
<dbReference type="AlphaFoldDB" id="A0A5C6FD40"/>
<feature type="coiled-coil region" evidence="1">
    <location>
        <begin position="116"/>
        <end position="174"/>
    </location>
</feature>
<evidence type="ECO:0000313" key="4">
    <source>
        <dbReference type="Proteomes" id="UP000318288"/>
    </source>
</evidence>
<keyword evidence="1" id="KW-0175">Coiled coil</keyword>
<reference evidence="3 4" key="1">
    <citation type="submission" date="2019-02" db="EMBL/GenBank/DDBJ databases">
        <title>Deep-cultivation of Planctomycetes and their phenomic and genomic characterization uncovers novel biology.</title>
        <authorList>
            <person name="Wiegand S."/>
            <person name="Jogler M."/>
            <person name="Boedeker C."/>
            <person name="Pinto D."/>
            <person name="Vollmers J."/>
            <person name="Rivas-Marin E."/>
            <person name="Kohn T."/>
            <person name="Peeters S.H."/>
            <person name="Heuer A."/>
            <person name="Rast P."/>
            <person name="Oberbeckmann S."/>
            <person name="Bunk B."/>
            <person name="Jeske O."/>
            <person name="Meyerdierks A."/>
            <person name="Storesund J.E."/>
            <person name="Kallscheuer N."/>
            <person name="Luecker S."/>
            <person name="Lage O.M."/>
            <person name="Pohl T."/>
            <person name="Merkel B.J."/>
            <person name="Hornburger P."/>
            <person name="Mueller R.-W."/>
            <person name="Bruemmer F."/>
            <person name="Labrenz M."/>
            <person name="Spormann A.M."/>
            <person name="Op Den Camp H."/>
            <person name="Overmann J."/>
            <person name="Amann R."/>
            <person name="Jetten M.S.M."/>
            <person name="Mascher T."/>
            <person name="Medema M.H."/>
            <person name="Devos D.P."/>
            <person name="Kaster A.-K."/>
            <person name="Ovreas L."/>
            <person name="Rohde M."/>
            <person name="Galperin M.Y."/>
            <person name="Jogler C."/>
        </authorList>
    </citation>
    <scope>NUCLEOTIDE SEQUENCE [LARGE SCALE GENOMIC DNA]</scope>
    <source>
        <strain evidence="3 4">Poly51</strain>
    </source>
</reference>
<dbReference type="OrthoDB" id="233190at2"/>
<proteinExistence type="predicted"/>
<comment type="caution">
    <text evidence="3">The sequence shown here is derived from an EMBL/GenBank/DDBJ whole genome shotgun (WGS) entry which is preliminary data.</text>
</comment>
<name>A0A5C6FD40_9BACT</name>
<dbReference type="EMBL" id="SJPW01000002">
    <property type="protein sequence ID" value="TWU59345.1"/>
    <property type="molecule type" value="Genomic_DNA"/>
</dbReference>
<accession>A0A5C6FD40</accession>
<sequence>MSRRKRGGMSPSLFPFLAVLVCTLGTLILLLALVSQDATDNAKKQADAARAKAQRENDALLAAKTVEPAADLAPRKPQIAAEAATKMIAEEDFRVTQLVAFRDKQTADLEDRRDKLAHVENHIGRLRTELKQLSGEVDRAVGGDESPAVDDATLASYRQKIEEVKETIETLRVDSGKRTPRVVIVPHKGPNGTDRRPIYLECVAEGLTIWPEGNRITRQQLENAESGANPLDAALRAVRHHAMQTYGDTTPPYPLLVVRPDGIDTYGMARGAMENWDDQFGYELVPAEVKLAYAQPDSNLKRELDAVIARETRNQSARSIASGFGYGGGGIGTGLGGSGMGGVNRSGSGGLGASGATASGSGTGGAGPRSRPRVLSAASLDRDGRSRGYHGDQDFSDFGSSSSSKRSPYVSGSGQAGESSVSGAATNGYTGTGAYTQNNPSEIDPAMQSKWADDMKAAAQEMKSGDFPNGSTGGGRQFAGTAGVTDANGEDFDGMTLGGPTQSDNASSENSTQNGTGSDGTEPGGAGDSATGAPAMQGFANQGTSSSASKATSKMSAGTTGTGGTQSAGSPSTAAQQGQSSASDDDSQSQSGAPQMQMDLSPPPRELVRRQGRDWALPPEVAGMKGNSVVRTIRVLCYEDRFVLLPPASGGATEMFGIDGNRIGRDAERATLELATSVRDRVQRWGVALPGGRWQPRLDVEVMPGGEQRFHQLRSLMDGSGVQVSGRGSQ</sequence>
<dbReference type="Proteomes" id="UP000318288">
    <property type="component" value="Unassembled WGS sequence"/>
</dbReference>
<evidence type="ECO:0008006" key="5">
    <source>
        <dbReference type="Google" id="ProtNLM"/>
    </source>
</evidence>
<feature type="region of interest" description="Disordered" evidence="2">
    <location>
        <begin position="463"/>
        <end position="606"/>
    </location>
</feature>
<feature type="compositionally biased region" description="Low complexity" evidence="2">
    <location>
        <begin position="567"/>
        <end position="595"/>
    </location>
</feature>
<feature type="compositionally biased region" description="Basic and acidic residues" evidence="2">
    <location>
        <begin position="380"/>
        <end position="393"/>
    </location>
</feature>
<evidence type="ECO:0000313" key="3">
    <source>
        <dbReference type="EMBL" id="TWU59345.1"/>
    </source>
</evidence>
<organism evidence="3 4">
    <name type="scientific">Rubripirellula tenax</name>
    <dbReference type="NCBI Taxonomy" id="2528015"/>
    <lineage>
        <taxon>Bacteria</taxon>
        <taxon>Pseudomonadati</taxon>
        <taxon>Planctomycetota</taxon>
        <taxon>Planctomycetia</taxon>
        <taxon>Pirellulales</taxon>
        <taxon>Pirellulaceae</taxon>
        <taxon>Rubripirellula</taxon>
    </lineage>
</organism>
<feature type="compositionally biased region" description="Low complexity" evidence="2">
    <location>
        <begin position="396"/>
        <end position="413"/>
    </location>
</feature>
<feature type="compositionally biased region" description="Polar residues" evidence="2">
    <location>
        <begin position="499"/>
        <end position="516"/>
    </location>
</feature>
<feature type="compositionally biased region" description="Low complexity" evidence="2">
    <location>
        <begin position="543"/>
        <end position="559"/>
    </location>
</feature>